<name>A0ABU9PUW0_9BURK</name>
<sequence>MEQGLARDAPALFMPVHDLFFPDHVNRQPYHQHHAKLQADHNILRHDDYLSEKSCN</sequence>
<accession>A0ABU9PUW0</accession>
<dbReference type="RefSeq" id="WP_342829312.1">
    <property type="nucleotide sequence ID" value="NZ_JBANDC010000006.1"/>
</dbReference>
<evidence type="ECO:0000313" key="2">
    <source>
        <dbReference type="Proteomes" id="UP001495910"/>
    </source>
</evidence>
<comment type="caution">
    <text evidence="1">The sequence shown here is derived from an EMBL/GenBank/DDBJ whole genome shotgun (WGS) entry which is preliminary data.</text>
</comment>
<proteinExistence type="predicted"/>
<reference evidence="1 2" key="1">
    <citation type="submission" date="2024-02" db="EMBL/GenBank/DDBJ databases">
        <title>Draft genome sequence of Collimonas sp. strain H4R21, an effective mineral-weathering bacterial strain isolated from the beech rhizosphere.</title>
        <authorList>
            <person name="Morin E."/>
            <person name="Uroz S."/>
            <person name="Leveau J.H.J."/>
            <person name="Kumar R."/>
            <person name="Rey M.W."/>
            <person name="Pham J."/>
        </authorList>
    </citation>
    <scope>NUCLEOTIDE SEQUENCE [LARGE SCALE GENOMIC DNA]</scope>
    <source>
        <strain evidence="1 2">H4R21</strain>
    </source>
</reference>
<protein>
    <submittedName>
        <fullName evidence="1">Uncharacterized protein</fullName>
    </submittedName>
</protein>
<keyword evidence="2" id="KW-1185">Reference proteome</keyword>
<organism evidence="1 2">
    <name type="scientific">Collimonas rhizosphaerae</name>
    <dbReference type="NCBI Taxonomy" id="3126357"/>
    <lineage>
        <taxon>Bacteria</taxon>
        <taxon>Pseudomonadati</taxon>
        <taxon>Pseudomonadota</taxon>
        <taxon>Betaproteobacteria</taxon>
        <taxon>Burkholderiales</taxon>
        <taxon>Oxalobacteraceae</taxon>
        <taxon>Collimonas</taxon>
    </lineage>
</organism>
<dbReference type="EMBL" id="JBANDC010000006">
    <property type="protein sequence ID" value="MEM4987779.1"/>
    <property type="molecule type" value="Genomic_DNA"/>
</dbReference>
<dbReference type="Proteomes" id="UP001495910">
    <property type="component" value="Unassembled WGS sequence"/>
</dbReference>
<gene>
    <name evidence="1" type="ORF">V8G57_10315</name>
</gene>
<evidence type="ECO:0000313" key="1">
    <source>
        <dbReference type="EMBL" id="MEM4987779.1"/>
    </source>
</evidence>